<dbReference type="InterPro" id="IPR001356">
    <property type="entry name" value="HD"/>
</dbReference>
<evidence type="ECO:0000313" key="7">
    <source>
        <dbReference type="Proteomes" id="UP001181693"/>
    </source>
</evidence>
<dbReference type="Pfam" id="PF05920">
    <property type="entry name" value="Homeobox_KN"/>
    <property type="match status" value="1"/>
</dbReference>
<dbReference type="EMBL" id="DYDO01000003">
    <property type="protein sequence ID" value="DBA27765.1"/>
    <property type="molecule type" value="Genomic_DNA"/>
</dbReference>
<name>A0AAV3AYA6_PYXAD</name>
<dbReference type="Gene3D" id="1.10.10.60">
    <property type="entry name" value="Homeodomain-like"/>
    <property type="match status" value="1"/>
</dbReference>
<protein>
    <recommendedName>
        <fullName evidence="5">KN homeodomain domain-containing protein</fullName>
    </recommendedName>
</protein>
<feature type="domain" description="KN homeodomain" evidence="5">
    <location>
        <begin position="1"/>
        <end position="22"/>
    </location>
</feature>
<gene>
    <name evidence="6" type="ORF">GDO54_008226</name>
</gene>
<sequence>MARETELSICQICNWFINARRRILPEMLRQDGVDPELYTLSRKGKTPMKAEQPQPNPEDGPSTSAAARAALPTNMIVVPTYSNLMPVLYPLGNSIHAVATVHQGIIMQSMAPAMKAEEAGSAELPESPSQTQEESNSLPASPSTIIEGANLSRLDILAQVATMCIAEMEAEEAKRKSGPSGQKSVGGKYKKKSRK</sequence>
<organism evidence="6 7">
    <name type="scientific">Pyxicephalus adspersus</name>
    <name type="common">African bullfrog</name>
    <dbReference type="NCBI Taxonomy" id="30357"/>
    <lineage>
        <taxon>Eukaryota</taxon>
        <taxon>Metazoa</taxon>
        <taxon>Chordata</taxon>
        <taxon>Craniata</taxon>
        <taxon>Vertebrata</taxon>
        <taxon>Euteleostomi</taxon>
        <taxon>Amphibia</taxon>
        <taxon>Batrachia</taxon>
        <taxon>Anura</taxon>
        <taxon>Neobatrachia</taxon>
        <taxon>Ranoidea</taxon>
        <taxon>Pyxicephalidae</taxon>
        <taxon>Pyxicephalinae</taxon>
        <taxon>Pyxicephalus</taxon>
    </lineage>
</organism>
<dbReference type="InterPro" id="IPR009057">
    <property type="entry name" value="Homeodomain-like_sf"/>
</dbReference>
<feature type="region of interest" description="Disordered" evidence="4">
    <location>
        <begin position="116"/>
        <end position="144"/>
    </location>
</feature>
<evidence type="ECO:0000256" key="3">
    <source>
        <dbReference type="ARBA" id="ARBA00023242"/>
    </source>
</evidence>
<keyword evidence="2" id="KW-0371">Homeobox</keyword>
<evidence type="ECO:0000256" key="2">
    <source>
        <dbReference type="ARBA" id="ARBA00023155"/>
    </source>
</evidence>
<keyword evidence="7" id="KW-1185">Reference proteome</keyword>
<proteinExistence type="predicted"/>
<dbReference type="InterPro" id="IPR008422">
    <property type="entry name" value="KN_HD"/>
</dbReference>
<evidence type="ECO:0000259" key="5">
    <source>
        <dbReference type="Pfam" id="PF05920"/>
    </source>
</evidence>
<evidence type="ECO:0000256" key="4">
    <source>
        <dbReference type="SAM" id="MobiDB-lite"/>
    </source>
</evidence>
<keyword evidence="1" id="KW-0238">DNA-binding</keyword>
<dbReference type="GO" id="GO:0048513">
    <property type="term" value="P:animal organ development"/>
    <property type="evidence" value="ECO:0007669"/>
    <property type="project" value="UniProtKB-ARBA"/>
</dbReference>
<accession>A0AAV3AYA6</accession>
<reference evidence="6" key="1">
    <citation type="thesis" date="2020" institute="ProQuest LLC" country="789 East Eisenhower Parkway, Ann Arbor, MI, USA">
        <title>Comparative Genomics and Chromosome Evolution.</title>
        <authorList>
            <person name="Mudd A.B."/>
        </authorList>
    </citation>
    <scope>NUCLEOTIDE SEQUENCE</scope>
    <source>
        <strain evidence="6">1538</strain>
        <tissue evidence="6">Blood</tissue>
    </source>
</reference>
<evidence type="ECO:0000313" key="6">
    <source>
        <dbReference type="EMBL" id="DBA27765.1"/>
    </source>
</evidence>
<dbReference type="AlphaFoldDB" id="A0AAV3AYA6"/>
<feature type="compositionally biased region" description="Polar residues" evidence="4">
    <location>
        <begin position="127"/>
        <end position="144"/>
    </location>
</feature>
<dbReference type="Proteomes" id="UP001181693">
    <property type="component" value="Unassembled WGS sequence"/>
</dbReference>
<dbReference type="SUPFAM" id="SSF46689">
    <property type="entry name" value="Homeodomain-like"/>
    <property type="match status" value="1"/>
</dbReference>
<dbReference type="CDD" id="cd00086">
    <property type="entry name" value="homeodomain"/>
    <property type="match status" value="1"/>
</dbReference>
<feature type="region of interest" description="Disordered" evidence="4">
    <location>
        <begin position="170"/>
        <end position="195"/>
    </location>
</feature>
<evidence type="ECO:0000256" key="1">
    <source>
        <dbReference type="ARBA" id="ARBA00023125"/>
    </source>
</evidence>
<dbReference type="GO" id="GO:0003677">
    <property type="term" value="F:DNA binding"/>
    <property type="evidence" value="ECO:0007669"/>
    <property type="project" value="UniProtKB-KW"/>
</dbReference>
<feature type="region of interest" description="Disordered" evidence="4">
    <location>
        <begin position="41"/>
        <end position="65"/>
    </location>
</feature>
<dbReference type="GO" id="GO:0006355">
    <property type="term" value="P:regulation of DNA-templated transcription"/>
    <property type="evidence" value="ECO:0007669"/>
    <property type="project" value="InterPro"/>
</dbReference>
<comment type="caution">
    <text evidence="6">The sequence shown here is derived from an EMBL/GenBank/DDBJ whole genome shotgun (WGS) entry which is preliminary data.</text>
</comment>
<keyword evidence="3" id="KW-0539">Nucleus</keyword>